<feature type="transmembrane region" description="Helical" evidence="1">
    <location>
        <begin position="62"/>
        <end position="89"/>
    </location>
</feature>
<sequence length="102" mass="12276">MQGRIICNIYKKYYINFNFLDFKPSTHIVIRIRSIVLRIRIRNTAIRIRIVIRAKEDTRAQLIIPTLSISYAIAKRLTLTLIFYLLFFINNNYQLLYKSITY</sequence>
<reference evidence="2" key="1">
    <citation type="journal article" date="2021" name="Proc. Natl. Acad. Sci. U.S.A.">
        <title>A Catalog of Tens of Thousands of Viruses from Human Metagenomes Reveals Hidden Associations with Chronic Diseases.</title>
        <authorList>
            <person name="Tisza M.J."/>
            <person name="Buck C.B."/>
        </authorList>
    </citation>
    <scope>NUCLEOTIDE SEQUENCE</scope>
    <source>
        <strain evidence="2">CtNQV2</strain>
    </source>
</reference>
<keyword evidence="1" id="KW-0472">Membrane</keyword>
<dbReference type="EMBL" id="BK032510">
    <property type="protein sequence ID" value="DAF43764.1"/>
    <property type="molecule type" value="Genomic_DNA"/>
</dbReference>
<evidence type="ECO:0000313" key="2">
    <source>
        <dbReference type="EMBL" id="DAF43764.1"/>
    </source>
</evidence>
<accession>A0A8S5RYC2</accession>
<keyword evidence="1" id="KW-0812">Transmembrane</keyword>
<organism evidence="2">
    <name type="scientific">Myoviridae sp. ctNQV2</name>
    <dbReference type="NCBI Taxonomy" id="2827683"/>
    <lineage>
        <taxon>Viruses</taxon>
        <taxon>Duplodnaviria</taxon>
        <taxon>Heunggongvirae</taxon>
        <taxon>Uroviricota</taxon>
        <taxon>Caudoviricetes</taxon>
    </lineage>
</organism>
<name>A0A8S5RYC2_9CAUD</name>
<evidence type="ECO:0000256" key="1">
    <source>
        <dbReference type="SAM" id="Phobius"/>
    </source>
</evidence>
<protein>
    <submittedName>
        <fullName evidence="2">Uncharacterized protein</fullName>
    </submittedName>
</protein>
<proteinExistence type="predicted"/>
<keyword evidence="1" id="KW-1133">Transmembrane helix</keyword>